<dbReference type="RefSeq" id="WP_014644915.1">
    <property type="nucleotide sequence ID" value="NC_017668.1"/>
</dbReference>
<dbReference type="HOGENOM" id="CLU_794237_0_0_9"/>
<dbReference type="AlphaFoldDB" id="I0JSA9"/>
<keyword evidence="2" id="KW-1185">Reference proteome</keyword>
<evidence type="ECO:0000313" key="2">
    <source>
        <dbReference type="Proteomes" id="UP000007397"/>
    </source>
</evidence>
<accession>I0JSA9</accession>
<dbReference type="eggNOG" id="ENOG5033M97">
    <property type="taxonomic scope" value="Bacteria"/>
</dbReference>
<gene>
    <name evidence="1" type="ordered locus">HBHAL_4693</name>
</gene>
<evidence type="ECO:0000313" key="1">
    <source>
        <dbReference type="EMBL" id="CCG47031.1"/>
    </source>
</evidence>
<name>I0JSA9_HALH3</name>
<dbReference type="Proteomes" id="UP000007397">
    <property type="component" value="Chromosome"/>
</dbReference>
<dbReference type="KEGG" id="hhd:HBHAL_4693"/>
<dbReference type="PATRIC" id="fig|866895.3.peg.3729"/>
<organism evidence="1 2">
    <name type="scientific">Halobacillus halophilus (strain ATCC 35676 / DSM 2266 / JCM 20832 / KCTC 3685 / LMG 17431 / NBRC 102448 / NCIMB 2269)</name>
    <name type="common">Sporosarcina halophila</name>
    <dbReference type="NCBI Taxonomy" id="866895"/>
    <lineage>
        <taxon>Bacteria</taxon>
        <taxon>Bacillati</taxon>
        <taxon>Bacillota</taxon>
        <taxon>Bacilli</taxon>
        <taxon>Bacillales</taxon>
        <taxon>Bacillaceae</taxon>
        <taxon>Halobacillus</taxon>
    </lineage>
</organism>
<protein>
    <submittedName>
        <fullName evidence="1">Uncharacterized protein</fullName>
    </submittedName>
</protein>
<dbReference type="STRING" id="866895.HBHAL_4693"/>
<sequence length="336" mass="39069">MIKTVIDPLILALPNSSDSLEEFEEYVYRLLDVVEASEQNLKLITSKETSSLLAFELEYPEWDPVKKLLNHFGLTGMIQPKDIVGSIEKILKSNTIENLLQIEDILYENVIFSPVEISNNRKTPYLEELEKIALCILLAQEEGNNFIFVTKKLSQKTITVQGKIHEIESSDHSISKHEILTYKGDFLALSDVNRIYQDIDPITIWKNARSKEEYEYAVKIYTCQYTCTHNNSFKEWNLGNEFHINMRKYNFTHQESKINSLLRSIADAILDQNLHKVHSLRESRSGNSSQKTYKNKKALRRDIDQEFHLHYWVEGNHLEFAQLGVHNDMNIPSPSY</sequence>
<proteinExistence type="predicted"/>
<dbReference type="EMBL" id="HE717023">
    <property type="protein sequence ID" value="CCG47031.1"/>
    <property type="molecule type" value="Genomic_DNA"/>
</dbReference>
<reference evidence="1 2" key="1">
    <citation type="journal article" date="2013" name="Environ. Microbiol.">
        <title>Chloride and organic osmolytes: a hybrid strategy to cope with elevated salinities by the moderately halophilic, chloride-dependent bacterium Halobacillus halophilus.</title>
        <authorList>
            <person name="Saum S.H."/>
            <person name="Pfeiffer F."/>
            <person name="Palm P."/>
            <person name="Rampp M."/>
            <person name="Schuster S.C."/>
            <person name="Muller V."/>
            <person name="Oesterhelt D."/>
        </authorList>
    </citation>
    <scope>NUCLEOTIDE SEQUENCE [LARGE SCALE GENOMIC DNA]</scope>
    <source>
        <strain evidence="2">ATCC 35676 / DSM 2266 / JCM 20832 / KCTC 3685 / LMG 17431 / NBRC 102448 / NCIMB 2269</strain>
    </source>
</reference>